<dbReference type="PROSITE" id="PS50405">
    <property type="entry name" value="GST_CTER"/>
    <property type="match status" value="1"/>
</dbReference>
<dbReference type="PANTHER" id="PTHR44051:SF8">
    <property type="entry name" value="GLUTATHIONE S-TRANSFERASE GSTA"/>
    <property type="match status" value="1"/>
</dbReference>
<dbReference type="PROSITE" id="PS50404">
    <property type="entry name" value="GST_NTER"/>
    <property type="match status" value="1"/>
</dbReference>
<dbReference type="CDD" id="cd03046">
    <property type="entry name" value="GST_N_GTT1_like"/>
    <property type="match status" value="1"/>
</dbReference>
<dbReference type="InterPro" id="IPR010987">
    <property type="entry name" value="Glutathione-S-Trfase_C-like"/>
</dbReference>
<dbReference type="Gene3D" id="3.40.30.10">
    <property type="entry name" value="Glutaredoxin"/>
    <property type="match status" value="1"/>
</dbReference>
<evidence type="ECO:0000259" key="1">
    <source>
        <dbReference type="PROSITE" id="PS50404"/>
    </source>
</evidence>
<dbReference type="Proteomes" id="UP000572377">
    <property type="component" value="Unassembled WGS sequence"/>
</dbReference>
<dbReference type="SFLD" id="SFLDG01150">
    <property type="entry name" value="Main.1:_Beta-like"/>
    <property type="match status" value="1"/>
</dbReference>
<accession>A0A849L4Z8</accession>
<gene>
    <name evidence="3" type="ORF">HMH01_12245</name>
</gene>
<reference evidence="3 4" key="1">
    <citation type="submission" date="2020-05" db="EMBL/GenBank/DDBJ databases">
        <title>Gimesia benthica sp. nov., a novel planctomycete isolated from a deep-sea water sample of the Northwest Indian Ocean.</title>
        <authorList>
            <person name="Wang J."/>
            <person name="Ruan C."/>
            <person name="Song L."/>
            <person name="Zhu Y."/>
            <person name="Li A."/>
            <person name="Zheng X."/>
            <person name="Wang L."/>
            <person name="Lu Z."/>
            <person name="Huang Y."/>
            <person name="Du W."/>
            <person name="Zhou Y."/>
            <person name="Huang L."/>
            <person name="Dai X."/>
        </authorList>
    </citation>
    <scope>NUCLEOTIDE SEQUENCE [LARGE SCALE GENOMIC DNA]</scope>
    <source>
        <strain evidence="3 4">YYQ-30</strain>
    </source>
</reference>
<dbReference type="SFLD" id="SFLDG00358">
    <property type="entry name" value="Main_(cytGST)"/>
    <property type="match status" value="1"/>
</dbReference>
<dbReference type="SUPFAM" id="SSF47616">
    <property type="entry name" value="GST C-terminal domain-like"/>
    <property type="match status" value="1"/>
</dbReference>
<dbReference type="GO" id="GO:0016740">
    <property type="term" value="F:transferase activity"/>
    <property type="evidence" value="ECO:0007669"/>
    <property type="project" value="UniProtKB-KW"/>
</dbReference>
<comment type="caution">
    <text evidence="3">The sequence shown here is derived from an EMBL/GenBank/DDBJ whole genome shotgun (WGS) entry which is preliminary data.</text>
</comment>
<proteinExistence type="predicted"/>
<evidence type="ECO:0000313" key="3">
    <source>
        <dbReference type="EMBL" id="NNU81207.1"/>
    </source>
</evidence>
<dbReference type="PANTHER" id="PTHR44051">
    <property type="entry name" value="GLUTATHIONE S-TRANSFERASE-RELATED"/>
    <property type="match status" value="1"/>
</dbReference>
<dbReference type="Pfam" id="PF02798">
    <property type="entry name" value="GST_N"/>
    <property type="match status" value="1"/>
</dbReference>
<dbReference type="Gene3D" id="1.20.1050.10">
    <property type="match status" value="1"/>
</dbReference>
<dbReference type="SFLD" id="SFLDS00019">
    <property type="entry name" value="Glutathione_Transferase_(cytos"/>
    <property type="match status" value="1"/>
</dbReference>
<dbReference type="InterPro" id="IPR004045">
    <property type="entry name" value="Glutathione_S-Trfase_N"/>
</dbReference>
<evidence type="ECO:0000259" key="2">
    <source>
        <dbReference type="PROSITE" id="PS50405"/>
    </source>
</evidence>
<dbReference type="InterPro" id="IPR040079">
    <property type="entry name" value="Glutathione_S-Trfase"/>
</dbReference>
<name>A0A849L4Z8_9RHOB</name>
<dbReference type="SUPFAM" id="SSF52833">
    <property type="entry name" value="Thioredoxin-like"/>
    <property type="match status" value="1"/>
</dbReference>
<evidence type="ECO:0000313" key="4">
    <source>
        <dbReference type="Proteomes" id="UP000572377"/>
    </source>
</evidence>
<keyword evidence="4" id="KW-1185">Reference proteome</keyword>
<dbReference type="AlphaFoldDB" id="A0A849L4Z8"/>
<dbReference type="RefSeq" id="WP_171325957.1">
    <property type="nucleotide sequence ID" value="NZ_JABFBC010000002.1"/>
</dbReference>
<keyword evidence="3" id="KW-0808">Transferase</keyword>
<feature type="domain" description="GST C-terminal" evidence="2">
    <location>
        <begin position="86"/>
        <end position="216"/>
    </location>
</feature>
<protein>
    <submittedName>
        <fullName evidence="3">Glutathione S-transferase family protein</fullName>
    </submittedName>
</protein>
<dbReference type="EMBL" id="JABFBC010000002">
    <property type="protein sequence ID" value="NNU81207.1"/>
    <property type="molecule type" value="Genomic_DNA"/>
</dbReference>
<dbReference type="InterPro" id="IPR036282">
    <property type="entry name" value="Glutathione-S-Trfase_C_sf"/>
</dbReference>
<feature type="domain" description="GST N-terminal" evidence="1">
    <location>
        <begin position="1"/>
        <end position="80"/>
    </location>
</feature>
<dbReference type="InterPro" id="IPR036249">
    <property type="entry name" value="Thioredoxin-like_sf"/>
</dbReference>
<organism evidence="3 4">
    <name type="scientific">Halovulum dunhuangense</name>
    <dbReference type="NCBI Taxonomy" id="1505036"/>
    <lineage>
        <taxon>Bacteria</taxon>
        <taxon>Pseudomonadati</taxon>
        <taxon>Pseudomonadota</taxon>
        <taxon>Alphaproteobacteria</taxon>
        <taxon>Rhodobacterales</taxon>
        <taxon>Paracoccaceae</taxon>
        <taxon>Halovulum</taxon>
    </lineage>
</organism>
<sequence length="219" mass="24665">MSGIVLHHCPESRSMRSLWLLHEIGLPFRVVTHALSDLRDPEYLAIHPLGRVPALVDGPVTLFESGAICEYLCEQYDPGMLWRWPGHADRAAWLQWLHFAETMGQHLAALTQQHIAIREDRDRSPVVMKLEARRLEKCLGVIESALGDRPYLLPGGFTAVDTGIGYGVHVARHFVDLSPYPAVAAYHARIEGRAAFRRSLPQEGAPRIYSRPFYAIWPG</sequence>